<name>A0AAV7WX92_PLEWA</name>
<sequence length="273" mass="30042">MYCWCGLLISHRSACHECGRLTLHFGGEGAVTYLHSLMYGGRVSSTVLVLRAFRRCSCFWHHHLCGASCVFAELHGASSNALAPGLFSLGRAVVDAILHHQLWVPGAISDDHVYQKRVNVNQKASCKRRATSSDLQVGDQVLLKEHSPGSKFHLPLDKNPWTIVRRNGSAVVAQWRTSTINRNISIFKKFHSRQLDSRGESGLLVPEIDQVSVPDLDNCVSTPTLVPTPSLDPAMTGSTLEGVAAHNLSTDRSTRTRYSLRGNPAHPRDCKIT</sequence>
<dbReference type="EMBL" id="JANPWB010000001">
    <property type="protein sequence ID" value="KAJ1218733.1"/>
    <property type="molecule type" value="Genomic_DNA"/>
</dbReference>
<dbReference type="AlphaFoldDB" id="A0AAV7WX92"/>
<dbReference type="Proteomes" id="UP001066276">
    <property type="component" value="Chromosome 1_1"/>
</dbReference>
<gene>
    <name evidence="1" type="ORF">NDU88_006310</name>
</gene>
<keyword evidence="2" id="KW-1185">Reference proteome</keyword>
<proteinExistence type="predicted"/>
<evidence type="ECO:0000313" key="1">
    <source>
        <dbReference type="EMBL" id="KAJ1218733.1"/>
    </source>
</evidence>
<protein>
    <submittedName>
        <fullName evidence="1">Uncharacterized protein</fullName>
    </submittedName>
</protein>
<reference evidence="1" key="1">
    <citation type="journal article" date="2022" name="bioRxiv">
        <title>Sequencing and chromosome-scale assembly of the giantPleurodeles waltlgenome.</title>
        <authorList>
            <person name="Brown T."/>
            <person name="Elewa A."/>
            <person name="Iarovenko S."/>
            <person name="Subramanian E."/>
            <person name="Araus A.J."/>
            <person name="Petzold A."/>
            <person name="Susuki M."/>
            <person name="Suzuki K.-i.T."/>
            <person name="Hayashi T."/>
            <person name="Toyoda A."/>
            <person name="Oliveira C."/>
            <person name="Osipova E."/>
            <person name="Leigh N.D."/>
            <person name="Simon A."/>
            <person name="Yun M.H."/>
        </authorList>
    </citation>
    <scope>NUCLEOTIDE SEQUENCE</scope>
    <source>
        <strain evidence="1">20211129_DDA</strain>
        <tissue evidence="1">Liver</tissue>
    </source>
</reference>
<organism evidence="1 2">
    <name type="scientific">Pleurodeles waltl</name>
    <name type="common">Iberian ribbed newt</name>
    <dbReference type="NCBI Taxonomy" id="8319"/>
    <lineage>
        <taxon>Eukaryota</taxon>
        <taxon>Metazoa</taxon>
        <taxon>Chordata</taxon>
        <taxon>Craniata</taxon>
        <taxon>Vertebrata</taxon>
        <taxon>Euteleostomi</taxon>
        <taxon>Amphibia</taxon>
        <taxon>Batrachia</taxon>
        <taxon>Caudata</taxon>
        <taxon>Salamandroidea</taxon>
        <taxon>Salamandridae</taxon>
        <taxon>Pleurodelinae</taxon>
        <taxon>Pleurodeles</taxon>
    </lineage>
</organism>
<comment type="caution">
    <text evidence="1">The sequence shown here is derived from an EMBL/GenBank/DDBJ whole genome shotgun (WGS) entry which is preliminary data.</text>
</comment>
<evidence type="ECO:0000313" key="2">
    <source>
        <dbReference type="Proteomes" id="UP001066276"/>
    </source>
</evidence>
<accession>A0AAV7WX92</accession>